<protein>
    <submittedName>
        <fullName evidence="2">Uncharacterized protein</fullName>
    </submittedName>
</protein>
<sequence>MLEGDLDVLSMPLNPFASTGPTKMRATILRKPERQKAESSGNSDEFETGLSEEYRGMNSVGHQKGLSTQKL</sequence>
<reference evidence="2 3" key="1">
    <citation type="journal article" date="2024" name="G3 (Bethesda)">
        <title>Genome assembly of Hibiscus sabdariffa L. provides insights into metabolisms of medicinal natural products.</title>
        <authorList>
            <person name="Kim T."/>
        </authorList>
    </citation>
    <scope>NUCLEOTIDE SEQUENCE [LARGE SCALE GENOMIC DNA]</scope>
    <source>
        <strain evidence="2">TK-2024</strain>
        <tissue evidence="2">Old leaves</tissue>
    </source>
</reference>
<organism evidence="2 3">
    <name type="scientific">Hibiscus sabdariffa</name>
    <name type="common">roselle</name>
    <dbReference type="NCBI Taxonomy" id="183260"/>
    <lineage>
        <taxon>Eukaryota</taxon>
        <taxon>Viridiplantae</taxon>
        <taxon>Streptophyta</taxon>
        <taxon>Embryophyta</taxon>
        <taxon>Tracheophyta</taxon>
        <taxon>Spermatophyta</taxon>
        <taxon>Magnoliopsida</taxon>
        <taxon>eudicotyledons</taxon>
        <taxon>Gunneridae</taxon>
        <taxon>Pentapetalae</taxon>
        <taxon>rosids</taxon>
        <taxon>malvids</taxon>
        <taxon>Malvales</taxon>
        <taxon>Malvaceae</taxon>
        <taxon>Malvoideae</taxon>
        <taxon>Hibiscus</taxon>
    </lineage>
</organism>
<accession>A0ABR2B476</accession>
<feature type="region of interest" description="Disordered" evidence="1">
    <location>
        <begin position="1"/>
        <end position="71"/>
    </location>
</feature>
<proteinExistence type="predicted"/>
<keyword evidence="3" id="KW-1185">Reference proteome</keyword>
<dbReference type="EMBL" id="JBBPBM010000182">
    <property type="protein sequence ID" value="KAK8501670.1"/>
    <property type="molecule type" value="Genomic_DNA"/>
</dbReference>
<evidence type="ECO:0000256" key="1">
    <source>
        <dbReference type="SAM" id="MobiDB-lite"/>
    </source>
</evidence>
<evidence type="ECO:0000313" key="3">
    <source>
        <dbReference type="Proteomes" id="UP001472677"/>
    </source>
</evidence>
<evidence type="ECO:0000313" key="2">
    <source>
        <dbReference type="EMBL" id="KAK8501670.1"/>
    </source>
</evidence>
<dbReference type="Proteomes" id="UP001472677">
    <property type="component" value="Unassembled WGS sequence"/>
</dbReference>
<name>A0ABR2B476_9ROSI</name>
<gene>
    <name evidence="2" type="ORF">V6N12_002408</name>
</gene>
<comment type="caution">
    <text evidence="2">The sequence shown here is derived from an EMBL/GenBank/DDBJ whole genome shotgun (WGS) entry which is preliminary data.</text>
</comment>